<accession>A0AAD6BQQ1</accession>
<dbReference type="InterPro" id="IPR036179">
    <property type="entry name" value="Ig-like_dom_sf"/>
</dbReference>
<gene>
    <name evidence="6" type="ORF">JOQ06_021154</name>
</gene>
<keyword evidence="7" id="KW-1185">Reference proteome</keyword>
<reference evidence="6" key="1">
    <citation type="submission" date="2022-11" db="EMBL/GenBank/DDBJ databases">
        <title>Chromosome-level genome of Pogonophryne albipinna.</title>
        <authorList>
            <person name="Jo E."/>
        </authorList>
    </citation>
    <scope>NUCLEOTIDE SEQUENCE</scope>
    <source>
        <strain evidence="6">SGF0006</strain>
        <tissue evidence="6">Muscle</tissue>
    </source>
</reference>
<dbReference type="InterPro" id="IPR007110">
    <property type="entry name" value="Ig-like_dom"/>
</dbReference>
<evidence type="ECO:0000256" key="1">
    <source>
        <dbReference type="ARBA" id="ARBA00004370"/>
    </source>
</evidence>
<dbReference type="Gene3D" id="2.60.40.10">
    <property type="entry name" value="Immunoglobulins"/>
    <property type="match status" value="1"/>
</dbReference>
<proteinExistence type="predicted"/>
<dbReference type="SMART" id="SM00406">
    <property type="entry name" value="IGv"/>
    <property type="match status" value="1"/>
</dbReference>
<feature type="compositionally biased region" description="Basic and acidic residues" evidence="4">
    <location>
        <begin position="156"/>
        <end position="170"/>
    </location>
</feature>
<dbReference type="PROSITE" id="PS50835">
    <property type="entry name" value="IG_LIKE"/>
    <property type="match status" value="1"/>
</dbReference>
<comment type="caution">
    <text evidence="6">The sequence shown here is derived from an EMBL/GenBank/DDBJ whole genome shotgun (WGS) entry which is preliminary data.</text>
</comment>
<dbReference type="InterPro" id="IPR013106">
    <property type="entry name" value="Ig_V-set"/>
</dbReference>
<feature type="domain" description="Ig-like" evidence="5">
    <location>
        <begin position="171"/>
        <end position="280"/>
    </location>
</feature>
<dbReference type="Proteomes" id="UP001219934">
    <property type="component" value="Unassembled WGS sequence"/>
</dbReference>
<dbReference type="InterPro" id="IPR003599">
    <property type="entry name" value="Ig_sub"/>
</dbReference>
<comment type="subcellular location">
    <subcellularLocation>
        <location evidence="1">Membrane</location>
    </subcellularLocation>
</comment>
<evidence type="ECO:0000259" key="5">
    <source>
        <dbReference type="PROSITE" id="PS50835"/>
    </source>
</evidence>
<organism evidence="6 7">
    <name type="scientific">Pogonophryne albipinna</name>
    <dbReference type="NCBI Taxonomy" id="1090488"/>
    <lineage>
        <taxon>Eukaryota</taxon>
        <taxon>Metazoa</taxon>
        <taxon>Chordata</taxon>
        <taxon>Craniata</taxon>
        <taxon>Vertebrata</taxon>
        <taxon>Euteleostomi</taxon>
        <taxon>Actinopterygii</taxon>
        <taxon>Neopterygii</taxon>
        <taxon>Teleostei</taxon>
        <taxon>Neoteleostei</taxon>
        <taxon>Acanthomorphata</taxon>
        <taxon>Eupercaria</taxon>
        <taxon>Perciformes</taxon>
        <taxon>Notothenioidei</taxon>
        <taxon>Pogonophryne</taxon>
    </lineage>
</organism>
<evidence type="ECO:0000256" key="2">
    <source>
        <dbReference type="ARBA" id="ARBA00023136"/>
    </source>
</evidence>
<dbReference type="GO" id="GO:0009897">
    <property type="term" value="C:external side of plasma membrane"/>
    <property type="evidence" value="ECO:0007669"/>
    <property type="project" value="TreeGrafter"/>
</dbReference>
<dbReference type="PANTHER" id="PTHR24100:SF151">
    <property type="entry name" value="ICOS LIGAND"/>
    <property type="match status" value="1"/>
</dbReference>
<dbReference type="SUPFAM" id="SSF48726">
    <property type="entry name" value="Immunoglobulin"/>
    <property type="match status" value="1"/>
</dbReference>
<keyword evidence="3" id="KW-0393">Immunoglobulin domain</keyword>
<name>A0AAD6BQQ1_9TELE</name>
<dbReference type="PANTHER" id="PTHR24100">
    <property type="entry name" value="BUTYROPHILIN"/>
    <property type="match status" value="1"/>
</dbReference>
<dbReference type="InterPro" id="IPR013783">
    <property type="entry name" value="Ig-like_fold"/>
</dbReference>
<evidence type="ECO:0000256" key="3">
    <source>
        <dbReference type="ARBA" id="ARBA00023319"/>
    </source>
</evidence>
<evidence type="ECO:0000313" key="7">
    <source>
        <dbReference type="Proteomes" id="UP001219934"/>
    </source>
</evidence>
<feature type="region of interest" description="Disordered" evidence="4">
    <location>
        <begin position="1"/>
        <end position="170"/>
    </location>
</feature>
<dbReference type="InterPro" id="IPR050504">
    <property type="entry name" value="IgSF_BTN/MOG"/>
</dbReference>
<dbReference type="Pfam" id="PF07686">
    <property type="entry name" value="V-set"/>
    <property type="match status" value="1"/>
</dbReference>
<dbReference type="EMBL" id="JAPTMU010000001">
    <property type="protein sequence ID" value="KAJ4949645.1"/>
    <property type="molecule type" value="Genomic_DNA"/>
</dbReference>
<dbReference type="GO" id="GO:0050852">
    <property type="term" value="P:T cell receptor signaling pathway"/>
    <property type="evidence" value="ECO:0007669"/>
    <property type="project" value="TreeGrafter"/>
</dbReference>
<dbReference type="GO" id="GO:0005102">
    <property type="term" value="F:signaling receptor binding"/>
    <property type="evidence" value="ECO:0007669"/>
    <property type="project" value="TreeGrafter"/>
</dbReference>
<sequence>MKRAGGSEQEEEEEMKRPGGSEQEEEEEEEMKRAGGSEQEEEEEMKRPGGSEQEEEEEMKRPGGSEQEEEEEMKRAGGSEQEEEEEMKRAGGSEQEEEEEMKRAGGSEQEEEEEMKRPGGSEQEEEEEMKRAGGSEQEEEEEMKRAGGSEQEEEEEMKRAGGKRKENYIKKSLEENADQEVRAKPGEDVLLRCNSSTDAAIIKLEWSRPELKDNVFFFRDNRKYEIFQDLRYRGRVELKDPEIKNGDASVLLKNVDIEDTGTYECRVITLSNNRRKRNVREFVRSVHLSVSEGPEKEINHEHQYGDANDEQPEGSRGYAVLGVSLGLVCSGEQDDLSVTQRFTESKVKGQSARFLRVRALGSCGSERSVPAGQSALFLQ</sequence>
<dbReference type="AlphaFoldDB" id="A0AAD6BQQ1"/>
<evidence type="ECO:0000256" key="4">
    <source>
        <dbReference type="SAM" id="MobiDB-lite"/>
    </source>
</evidence>
<feature type="non-terminal residue" evidence="6">
    <location>
        <position position="379"/>
    </location>
</feature>
<keyword evidence="2" id="KW-0472">Membrane</keyword>
<dbReference type="SMART" id="SM00409">
    <property type="entry name" value="IG"/>
    <property type="match status" value="1"/>
</dbReference>
<protein>
    <recommendedName>
        <fullName evidence="5">Ig-like domain-containing protein</fullName>
    </recommendedName>
</protein>
<evidence type="ECO:0000313" key="6">
    <source>
        <dbReference type="EMBL" id="KAJ4949645.1"/>
    </source>
</evidence>
<dbReference type="GO" id="GO:0001817">
    <property type="term" value="P:regulation of cytokine production"/>
    <property type="evidence" value="ECO:0007669"/>
    <property type="project" value="TreeGrafter"/>
</dbReference>